<dbReference type="EMBL" id="LDJH01000018">
    <property type="protein sequence ID" value="KRG56681.1"/>
    <property type="molecule type" value="Genomic_DNA"/>
</dbReference>
<dbReference type="PATRIC" id="fig|266128.3.peg.1099"/>
<dbReference type="OrthoDB" id="6028548at2"/>
<feature type="compositionally biased region" description="Pro residues" evidence="1">
    <location>
        <begin position="73"/>
        <end position="82"/>
    </location>
</feature>
<name>A0A0R0BI08_9GAMM</name>
<accession>A0A0R0BI08</accession>
<dbReference type="STRING" id="266128.ABB25_11100"/>
<evidence type="ECO:0000313" key="2">
    <source>
        <dbReference type="EMBL" id="KRG56681.1"/>
    </source>
</evidence>
<dbReference type="RefSeq" id="WP_057666771.1">
    <property type="nucleotide sequence ID" value="NZ_LDJH01000018.1"/>
</dbReference>
<dbReference type="AlphaFoldDB" id="A0A0R0BI08"/>
<keyword evidence="3" id="KW-1185">Reference proteome</keyword>
<feature type="region of interest" description="Disordered" evidence="1">
    <location>
        <begin position="33"/>
        <end position="92"/>
    </location>
</feature>
<dbReference type="InterPro" id="IPR036654">
    <property type="entry name" value="DNA_pol_III_psi_sf"/>
</dbReference>
<protein>
    <recommendedName>
        <fullName evidence="4">Alanine acetyltransferase</fullName>
    </recommendedName>
</protein>
<comment type="caution">
    <text evidence="2">The sequence shown here is derived from an EMBL/GenBank/DDBJ whole genome shotgun (WGS) entry which is preliminary data.</text>
</comment>
<dbReference type="GO" id="GO:0003887">
    <property type="term" value="F:DNA-directed DNA polymerase activity"/>
    <property type="evidence" value="ECO:0007669"/>
    <property type="project" value="InterPro"/>
</dbReference>
<evidence type="ECO:0000256" key="1">
    <source>
        <dbReference type="SAM" id="MobiDB-lite"/>
    </source>
</evidence>
<proteinExistence type="predicted"/>
<dbReference type="SUPFAM" id="SSF102220">
    <property type="entry name" value="DNA polymerase III psi subunit"/>
    <property type="match status" value="1"/>
</dbReference>
<evidence type="ECO:0000313" key="3">
    <source>
        <dbReference type="Proteomes" id="UP000051254"/>
    </source>
</evidence>
<dbReference type="GO" id="GO:0008408">
    <property type="term" value="F:3'-5' exonuclease activity"/>
    <property type="evidence" value="ECO:0007669"/>
    <property type="project" value="InterPro"/>
</dbReference>
<evidence type="ECO:0008006" key="4">
    <source>
        <dbReference type="Google" id="ProtNLM"/>
    </source>
</evidence>
<dbReference type="Proteomes" id="UP000051254">
    <property type="component" value="Unassembled WGS sequence"/>
</dbReference>
<organism evidence="2 3">
    <name type="scientific">Stenotrophomonas koreensis</name>
    <dbReference type="NCBI Taxonomy" id="266128"/>
    <lineage>
        <taxon>Bacteria</taxon>
        <taxon>Pseudomonadati</taxon>
        <taxon>Pseudomonadota</taxon>
        <taxon>Gammaproteobacteria</taxon>
        <taxon>Lysobacterales</taxon>
        <taxon>Lysobacteraceae</taxon>
        <taxon>Stenotrophomonas</taxon>
    </lineage>
</organism>
<dbReference type="GO" id="GO:0006260">
    <property type="term" value="P:DNA replication"/>
    <property type="evidence" value="ECO:0007669"/>
    <property type="project" value="InterPro"/>
</dbReference>
<gene>
    <name evidence="2" type="ORF">ABB25_11100</name>
</gene>
<reference evidence="2 3" key="1">
    <citation type="submission" date="2015-05" db="EMBL/GenBank/DDBJ databases">
        <title>Genome sequencing and analysis of members of genus Stenotrophomonas.</title>
        <authorList>
            <person name="Patil P.P."/>
            <person name="Midha S."/>
            <person name="Patil P.B."/>
        </authorList>
    </citation>
    <scope>NUCLEOTIDE SEQUENCE [LARGE SCALE GENOMIC DNA]</scope>
    <source>
        <strain evidence="2 3">DSM 17805</strain>
    </source>
</reference>
<sequence length="154" mass="16597">MEGQGLWSSEQHLWLGAMGLTVYAEASSIVWPPAGPARSAPRFDNVPESALRSSRPPLEPVPAPRPIASAALPAPPLPPAPDMPASRRGRSSRLAGVPDKLMLALLRASGQNPNEPATQALMASWPLDELRANPAAKRALWPQLRALRRQRGER</sequence>